<dbReference type="Gene3D" id="1.10.8.270">
    <property type="entry name" value="putative rabgap domain of human tbc1 domain family member 14 like domains"/>
    <property type="match status" value="1"/>
</dbReference>
<feature type="compositionally biased region" description="Basic and acidic residues" evidence="1">
    <location>
        <begin position="332"/>
        <end position="367"/>
    </location>
</feature>
<feature type="region of interest" description="Disordered" evidence="1">
    <location>
        <begin position="270"/>
        <end position="367"/>
    </location>
</feature>
<dbReference type="PROSITE" id="PS50086">
    <property type="entry name" value="TBC_RABGAP"/>
    <property type="match status" value="1"/>
</dbReference>
<dbReference type="Gene3D" id="1.10.10.750">
    <property type="entry name" value="Ypt/Rab-GAP domain of gyp1p, domain 1"/>
    <property type="match status" value="1"/>
</dbReference>
<dbReference type="GO" id="GO:0005096">
    <property type="term" value="F:GTPase activator activity"/>
    <property type="evidence" value="ECO:0007669"/>
    <property type="project" value="TreeGrafter"/>
</dbReference>
<evidence type="ECO:0000259" key="2">
    <source>
        <dbReference type="PROSITE" id="PS50086"/>
    </source>
</evidence>
<dbReference type="PANTHER" id="PTHR47219:SF15">
    <property type="entry name" value="TBC1 DOMAIN FAMILY MEMBER 12 ISOFORM X1"/>
    <property type="match status" value="1"/>
</dbReference>
<feature type="compositionally biased region" description="Basic and acidic residues" evidence="1">
    <location>
        <begin position="270"/>
        <end position="281"/>
    </location>
</feature>
<dbReference type="InterPro" id="IPR050302">
    <property type="entry name" value="Rab_GAP_TBC_domain"/>
</dbReference>
<organism evidence="3 4">
    <name type="scientific">Saitoella complicata (strain BCRC 22490 / CBS 7301 / JCM 7358 / NBRC 10748 / NRRL Y-17804)</name>
    <dbReference type="NCBI Taxonomy" id="698492"/>
    <lineage>
        <taxon>Eukaryota</taxon>
        <taxon>Fungi</taxon>
        <taxon>Dikarya</taxon>
        <taxon>Ascomycota</taxon>
        <taxon>Taphrinomycotina</taxon>
        <taxon>Taphrinomycotina incertae sedis</taxon>
        <taxon>Saitoella</taxon>
    </lineage>
</organism>
<dbReference type="OMA" id="RICDIYF"/>
<dbReference type="Gene3D" id="1.10.472.80">
    <property type="entry name" value="Ypt/Rab-GAP domain of gyp1p, domain 3"/>
    <property type="match status" value="1"/>
</dbReference>
<accession>A0A0E9NB22</accession>
<gene>
    <name evidence="3" type="ORF">G7K_1289-t1</name>
</gene>
<dbReference type="Pfam" id="PF00566">
    <property type="entry name" value="RabGAP-TBC"/>
    <property type="match status" value="1"/>
</dbReference>
<dbReference type="GO" id="GO:0031267">
    <property type="term" value="F:small GTPase binding"/>
    <property type="evidence" value="ECO:0007669"/>
    <property type="project" value="TreeGrafter"/>
</dbReference>
<evidence type="ECO:0000313" key="4">
    <source>
        <dbReference type="Proteomes" id="UP000033140"/>
    </source>
</evidence>
<proteinExistence type="predicted"/>
<feature type="compositionally biased region" description="Polar residues" evidence="1">
    <location>
        <begin position="12"/>
        <end position="29"/>
    </location>
</feature>
<protein>
    <recommendedName>
        <fullName evidence="2">Rab-GAP TBC domain-containing protein</fullName>
    </recommendedName>
</protein>
<dbReference type="PANTHER" id="PTHR47219">
    <property type="entry name" value="RAB GTPASE-ACTIVATING PROTEIN 1-LIKE"/>
    <property type="match status" value="1"/>
</dbReference>
<sequence>MKEVRARRTHTRPGQTPTPAGSNPHTCSSTLGRSVDNPVWFVSGVFGFEAILWRLMTSRSRSSDPSSLPSLFETLSTATGTTTEDIDLQNPLDFEEIDLNAPVVINNVGPPRASAHLHTALTPGTFFPASKSLSNLSLPPEPPVTNTGRRASATALQSQGKSPQSLKARQDKATYLQTSNVQSPTLNPRRRSWLGGSAHQRTSSEIDREYDSDDSVPSETVLHNVPCSASSAVEQVSPDRSSMQSPVSLRNNSYADEMGKDARHIARALDRNRENAERESSTRPQAVRSISFVKELQQRKTTMTAPVPDPVPVSREKQKVLSLTRPSWLPPKSKDEEKRHLAEYERMMQKSRDSERKAQVRQERDEAERERMRADISYVWETRVLPNWRTAVRDPRIRELWWQGIPSQLRGKVWGRCFGNALSVVPDSFRLASMRANEAKAALVGDNDEILTTSEVTVRERVRTTLLLIVGEVEMTLPELKMFQKGGVLHEDLCTLLEAYVQYRSDLGYVPGMSHLAALMLLNMTPQEAFIALANLLNRTLPLALYTNDEAVASKYRAVLEKMLLERLPQLHFHLHKKLGLVVADYFDPVAMPLFSAHLPVDTASRLVDIYCFEGDGFLLRSFIACLVALEDRLYGDRDEVANVLGWQAAQWNLRKTDNQFLSIIRGVGTGS</sequence>
<evidence type="ECO:0000313" key="3">
    <source>
        <dbReference type="EMBL" id="GAO47077.1"/>
    </source>
</evidence>
<evidence type="ECO:0000256" key="1">
    <source>
        <dbReference type="SAM" id="MobiDB-lite"/>
    </source>
</evidence>
<dbReference type="SMART" id="SM00164">
    <property type="entry name" value="TBC"/>
    <property type="match status" value="1"/>
</dbReference>
<dbReference type="AlphaFoldDB" id="A0A0E9NB22"/>
<feature type="region of interest" description="Disordered" evidence="1">
    <location>
        <begin position="1"/>
        <end position="29"/>
    </location>
</feature>
<dbReference type="STRING" id="698492.A0A0E9NB22"/>
<feature type="compositionally biased region" description="Polar residues" evidence="1">
    <location>
        <begin position="144"/>
        <end position="167"/>
    </location>
</feature>
<feature type="domain" description="Rab-GAP TBC" evidence="2">
    <location>
        <begin position="404"/>
        <end position="615"/>
    </location>
</feature>
<name>A0A0E9NB22_SAICN</name>
<feature type="compositionally biased region" description="Polar residues" evidence="1">
    <location>
        <begin position="175"/>
        <end position="186"/>
    </location>
</feature>
<dbReference type="Proteomes" id="UP000033140">
    <property type="component" value="Unassembled WGS sequence"/>
</dbReference>
<dbReference type="EMBL" id="BACD03000007">
    <property type="protein sequence ID" value="GAO47077.1"/>
    <property type="molecule type" value="Genomic_DNA"/>
</dbReference>
<comment type="caution">
    <text evidence="3">The sequence shown here is derived from an EMBL/GenBank/DDBJ whole genome shotgun (WGS) entry which is preliminary data.</text>
</comment>
<keyword evidence="4" id="KW-1185">Reference proteome</keyword>
<reference evidence="3 4" key="2">
    <citation type="journal article" date="2014" name="J. Gen. Appl. Microbiol.">
        <title>The early diverging ascomycetous budding yeast Saitoella complicata has three histone deacetylases belonging to the Clr6, Hos2, and Rpd3 lineages.</title>
        <authorList>
            <person name="Nishida H."/>
            <person name="Matsumoto T."/>
            <person name="Kondo S."/>
            <person name="Hamamoto M."/>
            <person name="Yoshikawa H."/>
        </authorList>
    </citation>
    <scope>NUCLEOTIDE SEQUENCE [LARGE SCALE GENOMIC DNA]</scope>
    <source>
        <strain evidence="3 4">NRRL Y-17804</strain>
    </source>
</reference>
<dbReference type="InterPro" id="IPR035969">
    <property type="entry name" value="Rab-GAP_TBC_sf"/>
</dbReference>
<dbReference type="InterPro" id="IPR000195">
    <property type="entry name" value="Rab-GAP-TBC_dom"/>
</dbReference>
<reference evidence="3 4" key="1">
    <citation type="journal article" date="2011" name="J. Gen. Appl. Microbiol.">
        <title>Draft genome sequencing of the enigmatic yeast Saitoella complicata.</title>
        <authorList>
            <person name="Nishida H."/>
            <person name="Hamamoto M."/>
            <person name="Sugiyama J."/>
        </authorList>
    </citation>
    <scope>NUCLEOTIDE SEQUENCE [LARGE SCALE GENOMIC DNA]</scope>
    <source>
        <strain evidence="3 4">NRRL Y-17804</strain>
    </source>
</reference>
<dbReference type="SUPFAM" id="SSF47923">
    <property type="entry name" value="Ypt/Rab-GAP domain of gyp1p"/>
    <property type="match status" value="2"/>
</dbReference>
<feature type="region of interest" description="Disordered" evidence="1">
    <location>
        <begin position="132"/>
        <end position="218"/>
    </location>
</feature>
<reference evidence="3 4" key="3">
    <citation type="journal article" date="2015" name="Genome Announc.">
        <title>Draft Genome Sequence of the Archiascomycetous Yeast Saitoella complicata.</title>
        <authorList>
            <person name="Yamauchi K."/>
            <person name="Kondo S."/>
            <person name="Hamamoto M."/>
            <person name="Takahashi Y."/>
            <person name="Ogura Y."/>
            <person name="Hayashi T."/>
            <person name="Nishida H."/>
        </authorList>
    </citation>
    <scope>NUCLEOTIDE SEQUENCE [LARGE SCALE GENOMIC DNA]</scope>
    <source>
        <strain evidence="3 4">NRRL Y-17804</strain>
    </source>
</reference>